<protein>
    <submittedName>
        <fullName evidence="1">Uncharacterized protein</fullName>
    </submittedName>
</protein>
<evidence type="ECO:0000313" key="2">
    <source>
        <dbReference type="Proteomes" id="UP000325122"/>
    </source>
</evidence>
<dbReference type="Proteomes" id="UP000325122">
    <property type="component" value="Unassembled WGS sequence"/>
</dbReference>
<keyword evidence="2" id="KW-1185">Reference proteome</keyword>
<dbReference type="AlphaFoldDB" id="A0A5M6ZKH4"/>
<proteinExistence type="predicted"/>
<dbReference type="EMBL" id="VWOJ01000001">
    <property type="protein sequence ID" value="KAA5805323.1"/>
    <property type="molecule type" value="Genomic_DNA"/>
</dbReference>
<name>A0A5M6ZKH4_9PROT</name>
<sequence>MIAGLAFILISIKYILTSPSNSNFMHYIGLSGLGVGCIALSNLAKFKKIKFSGFEAEMWGDTQKEAERITHNLKRLLDILSTRVIFNEVDLKTLENNRNWESVWELYFIIQHEYKELDISGKLSTNLTKLKSIFIYHSLQCEIDYIHKKFANARSEIENRINEMHSRSEIDADERALKLKKLDQLQFNAGDVFEKASNRTLGVHLNIMITEGKKKIEEECGVDIEITKEVIDNINYVQDMERDGNFAGDERIISLTERSMNYYYLTGAL</sequence>
<accession>A0A5M6ZKH4</accession>
<organism evidence="1 2">
    <name type="scientific">Alkalicaulis satelles</name>
    <dbReference type="NCBI Taxonomy" id="2609175"/>
    <lineage>
        <taxon>Bacteria</taxon>
        <taxon>Pseudomonadati</taxon>
        <taxon>Pseudomonadota</taxon>
        <taxon>Alphaproteobacteria</taxon>
        <taxon>Maricaulales</taxon>
        <taxon>Maricaulaceae</taxon>
        <taxon>Alkalicaulis</taxon>
    </lineage>
</organism>
<reference evidence="1 2" key="1">
    <citation type="submission" date="2019-09" db="EMBL/GenBank/DDBJ databases">
        <authorList>
            <person name="Kevbrin V."/>
            <person name="Grouzdev D.S."/>
        </authorList>
    </citation>
    <scope>NUCLEOTIDE SEQUENCE [LARGE SCALE GENOMIC DNA]</scope>
    <source>
        <strain evidence="1 2">G-192</strain>
    </source>
</reference>
<comment type="caution">
    <text evidence="1">The sequence shown here is derived from an EMBL/GenBank/DDBJ whole genome shotgun (WGS) entry which is preliminary data.</text>
</comment>
<gene>
    <name evidence="1" type="ORF">F1654_04920</name>
</gene>
<evidence type="ECO:0000313" key="1">
    <source>
        <dbReference type="EMBL" id="KAA5805323.1"/>
    </source>
</evidence>